<organism evidence="1 2">
    <name type="scientific">Roseateles hydrophilus</name>
    <dbReference type="NCBI Taxonomy" id="2975054"/>
    <lineage>
        <taxon>Bacteria</taxon>
        <taxon>Pseudomonadati</taxon>
        <taxon>Pseudomonadota</taxon>
        <taxon>Betaproteobacteria</taxon>
        <taxon>Burkholderiales</taxon>
        <taxon>Sphaerotilaceae</taxon>
        <taxon>Roseateles</taxon>
    </lineage>
</organism>
<evidence type="ECO:0000313" key="2">
    <source>
        <dbReference type="Proteomes" id="UP001076464"/>
    </source>
</evidence>
<comment type="caution">
    <text evidence="1">The sequence shown here is derived from an EMBL/GenBank/DDBJ whole genome shotgun (WGS) entry which is preliminary data.</text>
</comment>
<dbReference type="Proteomes" id="UP001076464">
    <property type="component" value="Unassembled WGS sequence"/>
</dbReference>
<proteinExistence type="predicted"/>
<name>A0ACC6C7D2_9BURK</name>
<protein>
    <submittedName>
        <fullName evidence="1">Uncharacterized protein</fullName>
    </submittedName>
</protein>
<dbReference type="EMBL" id="JAPPUY010000001">
    <property type="protein sequence ID" value="MCY4744326.1"/>
    <property type="molecule type" value="Genomic_DNA"/>
</dbReference>
<evidence type="ECO:0000313" key="1">
    <source>
        <dbReference type="EMBL" id="MCY4744326.1"/>
    </source>
</evidence>
<gene>
    <name evidence="1" type="ORF">NYO99_05020</name>
</gene>
<sequence length="225" mass="23980">MPQQINLLTPILLAPKRYFSALTLLQAAALMLLAGLAAAFWLQQRERRIEAEHQALMAQYAEQRQQLQVAQAGLPAPQDPTALQQQLQQLEAGNAQRRGLLVSLGRDGTAPVGQRHSDVLALLARSLPDTAWVTEVRYAPGRLEVAGGTLNTAVLRPWLGQVAAHPLLAGKELTALRVDRVGATAGDATPLFDRSGATAPSGLPVWSFRVVSSPVAASAPQGVAR</sequence>
<accession>A0ACC6C7D2</accession>
<keyword evidence="2" id="KW-1185">Reference proteome</keyword>
<reference evidence="1" key="1">
    <citation type="submission" date="2022-08" db="EMBL/GenBank/DDBJ databases">
        <title>Genome sequencing of Pelomonas sp. UHG3.</title>
        <authorList>
            <person name="So Y."/>
        </authorList>
    </citation>
    <scope>NUCLEOTIDE SEQUENCE</scope>
    <source>
        <strain evidence="1">UHG3</strain>
    </source>
</reference>